<evidence type="ECO:0000313" key="1">
    <source>
        <dbReference type="EMBL" id="QDC45343.1"/>
    </source>
</evidence>
<sequence length="15" mass="1534">MLGTVLAIAMVRSTA</sequence>
<dbReference type="KEGG" id="mmec:FIU01_05565"/>
<name>A0A5B8CVR1_9PROT</name>
<accession>A0A5B8CVR1</accession>
<dbReference type="EMBL" id="CP040946">
    <property type="protein sequence ID" value="QDC45343.1"/>
    <property type="molecule type" value="Genomic_DNA"/>
</dbReference>
<protein>
    <submittedName>
        <fullName evidence="1">Uncharacterized protein</fullName>
    </submittedName>
</protein>
<reference evidence="2" key="1">
    <citation type="journal article" date="2019" name="ISME J.">
        <title>Evolution in action: habitat transition from sediment to the pelagial leads to genome streamlining in Methylophilaceae.</title>
        <authorList>
            <person name="Salcher M."/>
            <person name="Schaefle D."/>
            <person name="Kaspar M."/>
            <person name="Neuenschwander S.M."/>
            <person name="Ghai R."/>
        </authorList>
    </citation>
    <scope>NUCLEOTIDE SEQUENCE [LARGE SCALE GENOMIC DNA]</scope>
    <source>
        <strain evidence="2">MMS-M-51</strain>
    </source>
</reference>
<evidence type="ECO:0000313" key="2">
    <source>
        <dbReference type="Proteomes" id="UP000311008"/>
    </source>
</evidence>
<dbReference type="Proteomes" id="UP000311008">
    <property type="component" value="Chromosome"/>
</dbReference>
<gene>
    <name evidence="1" type="ORF">FIU01_05565</name>
</gene>
<proteinExistence type="predicted"/>
<keyword evidence="2" id="KW-1185">Reference proteome</keyword>
<organism evidence="1 2">
    <name type="scientific">Methylophilus medardicus</name>
    <dbReference type="NCBI Taxonomy" id="2588534"/>
    <lineage>
        <taxon>Bacteria</taxon>
        <taxon>Pseudomonadati</taxon>
        <taxon>Pseudomonadota</taxon>
        <taxon>Betaproteobacteria</taxon>
        <taxon>Nitrosomonadales</taxon>
        <taxon>Methylophilaceae</taxon>
        <taxon>Methylophilus</taxon>
    </lineage>
</organism>